<keyword evidence="11" id="KW-0067">ATP-binding</keyword>
<accession>A0ABD4X4N1</accession>
<dbReference type="AlphaFoldDB" id="A0ABD4X4N1"/>
<evidence type="ECO:0000256" key="4">
    <source>
        <dbReference type="ARBA" id="ARBA00022475"/>
    </source>
</evidence>
<dbReference type="PROSITE" id="PS50113">
    <property type="entry name" value="PAC"/>
    <property type="match status" value="1"/>
</dbReference>
<sequence length="832" mass="91636">MTKETDWRFPLASRWVLVAALIVLPLLVVQSVRLGQQVLLRLEGLSTAATDNMQWVMSQAEVEHLKLDAAAGAARQAKDLPLLRRRFDIYYSRIATFQESPLFQELRDNEAGSKLLSDLSARLDRLADLIDVSDEQLIENISQVRSELNQNGDKVRELALFGVVMQVEGTEAKRLQLFDILYQLGWVILALFAAIAITALMLAQMYRRGRQLAEERSRAAAQMEAMISSSLDAILVVDTEGRIQAFNGAAETIFGYNSAEVIGQKMQELIIPMHLREAHARGMARFLNTGQTKVIGAGRVQLEGVRKSGEIFPVELSVSLSQSGQDMVFVSFMRDISDRMQAEEELRTARDDALAGERAKANLLTVMSHEMRTPLTGVLGAIDLLEDTDPSGEQMRYLQAMRVSGELLLHHVNDVLQLSRLEAGVDPEKIRVFDLRELAEGLIESQQATAKSRGIDLSLHCSLGPSSVVAGRPRAIQQALLNLIANAVKFTNEGAVSVDIQRLPETDVVDFHVADTGPGIPQEDLQRIFEEFTMLDSSYRRGNEGTGLGLAITRRIVQAMDGEITCESELGEGSLFSMSLPLPVASAPLVKAEAQSDQEQETSAVLIVEDNDINRLLLEKMLIQQGQRVTTAAGGLEAVNCAEAGSFDLILMDISMPEVDGIEAIRRIRARKLAEGIDIVALTAHAAAEDHARILDAGFAEVITKPISKQELADVIARRAGRTPVLPEVNQDENIVQFFDALGPERARGFLATYCEDVERLKAALAEAEELTTELRQEAHRLAGSAAVLGLTRFRELMLEIEHAEGCDITQIELLDEIWCEAESFLSVHMCA</sequence>
<dbReference type="PANTHER" id="PTHR43047:SF64">
    <property type="entry name" value="HISTIDINE KINASE CONTAINING CHEY-HOMOLOGOUS RECEIVER DOMAIN AND PAS DOMAIN-RELATED"/>
    <property type="match status" value="1"/>
</dbReference>
<keyword evidence="8 18" id="KW-0812">Transmembrane</keyword>
<keyword evidence="6 16" id="KW-0597">Phosphoprotein</keyword>
<evidence type="ECO:0000256" key="10">
    <source>
        <dbReference type="ARBA" id="ARBA00022777"/>
    </source>
</evidence>
<evidence type="ECO:0000313" key="25">
    <source>
        <dbReference type="Proteomes" id="UP001218364"/>
    </source>
</evidence>
<evidence type="ECO:0000259" key="21">
    <source>
        <dbReference type="PROSITE" id="PS50112"/>
    </source>
</evidence>
<dbReference type="CDD" id="cd17546">
    <property type="entry name" value="REC_hyHK_CKI1_RcsC-like"/>
    <property type="match status" value="1"/>
</dbReference>
<organism evidence="24 25">
    <name type="scientific">Phaeobacter gallaeciensis</name>
    <dbReference type="NCBI Taxonomy" id="60890"/>
    <lineage>
        <taxon>Bacteria</taxon>
        <taxon>Pseudomonadati</taxon>
        <taxon>Pseudomonadota</taxon>
        <taxon>Alphaproteobacteria</taxon>
        <taxon>Rhodobacterales</taxon>
        <taxon>Roseobacteraceae</taxon>
        <taxon>Phaeobacter</taxon>
    </lineage>
</organism>
<dbReference type="SMART" id="SM00387">
    <property type="entry name" value="HATPase_c"/>
    <property type="match status" value="1"/>
</dbReference>
<keyword evidence="7" id="KW-0808">Transferase</keyword>
<dbReference type="SMART" id="SM00388">
    <property type="entry name" value="HisKA"/>
    <property type="match status" value="1"/>
</dbReference>
<feature type="coiled-coil region" evidence="17">
    <location>
        <begin position="751"/>
        <end position="781"/>
    </location>
</feature>
<dbReference type="Gene3D" id="1.10.287.130">
    <property type="match status" value="1"/>
</dbReference>
<dbReference type="Pfam" id="PF01627">
    <property type="entry name" value="Hpt"/>
    <property type="match status" value="1"/>
</dbReference>
<dbReference type="PROSITE" id="PS50894">
    <property type="entry name" value="HPT"/>
    <property type="match status" value="1"/>
</dbReference>
<evidence type="ECO:0000256" key="18">
    <source>
        <dbReference type="SAM" id="Phobius"/>
    </source>
</evidence>
<dbReference type="Gene3D" id="1.20.120.160">
    <property type="entry name" value="HPT domain"/>
    <property type="match status" value="1"/>
</dbReference>
<dbReference type="PROSITE" id="PS50109">
    <property type="entry name" value="HIS_KIN"/>
    <property type="match status" value="1"/>
</dbReference>
<dbReference type="PRINTS" id="PR00344">
    <property type="entry name" value="BCTRLSENSOR"/>
</dbReference>
<name>A0ABD4X4N1_9RHOB</name>
<dbReference type="Proteomes" id="UP001218364">
    <property type="component" value="Unassembled WGS sequence"/>
</dbReference>
<dbReference type="InterPro" id="IPR011006">
    <property type="entry name" value="CheY-like_superfamily"/>
</dbReference>
<comment type="subcellular location">
    <subcellularLocation>
        <location evidence="2">Cell inner membrane</location>
        <topology evidence="2">Multi-pass membrane protein</topology>
    </subcellularLocation>
</comment>
<keyword evidence="12 18" id="KW-1133">Transmembrane helix</keyword>
<dbReference type="Gene3D" id="3.30.450.20">
    <property type="entry name" value="PAS domain"/>
    <property type="match status" value="1"/>
</dbReference>
<feature type="domain" description="Histidine kinase" evidence="19">
    <location>
        <begin position="366"/>
        <end position="584"/>
    </location>
</feature>
<dbReference type="InterPro" id="IPR008207">
    <property type="entry name" value="Sig_transdc_His_kin_Hpt_dom"/>
</dbReference>
<keyword evidence="10" id="KW-0418">Kinase</keyword>
<dbReference type="SMART" id="SM00091">
    <property type="entry name" value="PAS"/>
    <property type="match status" value="1"/>
</dbReference>
<feature type="domain" description="PAS" evidence="21">
    <location>
        <begin position="219"/>
        <end position="290"/>
    </location>
</feature>
<dbReference type="Gene3D" id="3.30.565.10">
    <property type="entry name" value="Histidine kinase-like ATPase, C-terminal domain"/>
    <property type="match status" value="1"/>
</dbReference>
<dbReference type="CDD" id="cd16922">
    <property type="entry name" value="HATPase_EvgS-ArcB-TorS-like"/>
    <property type="match status" value="1"/>
</dbReference>
<dbReference type="InterPro" id="IPR036890">
    <property type="entry name" value="HATPase_C_sf"/>
</dbReference>
<evidence type="ECO:0000256" key="17">
    <source>
        <dbReference type="SAM" id="Coils"/>
    </source>
</evidence>
<dbReference type="CDD" id="cd00130">
    <property type="entry name" value="PAS"/>
    <property type="match status" value="1"/>
</dbReference>
<dbReference type="SUPFAM" id="SSF55785">
    <property type="entry name" value="PYP-like sensor domain (PAS domain)"/>
    <property type="match status" value="1"/>
</dbReference>
<gene>
    <name evidence="24" type="ORF">PXK24_01595</name>
</gene>
<dbReference type="RefSeq" id="WP_274839259.1">
    <property type="nucleotide sequence ID" value="NZ_JARCJF010000001.1"/>
</dbReference>
<dbReference type="InterPro" id="IPR036641">
    <property type="entry name" value="HPT_dom_sf"/>
</dbReference>
<evidence type="ECO:0000256" key="6">
    <source>
        <dbReference type="ARBA" id="ARBA00022553"/>
    </source>
</evidence>
<dbReference type="InterPro" id="IPR005467">
    <property type="entry name" value="His_kinase_dom"/>
</dbReference>
<evidence type="ECO:0000256" key="12">
    <source>
        <dbReference type="ARBA" id="ARBA00022989"/>
    </source>
</evidence>
<evidence type="ECO:0000259" key="22">
    <source>
        <dbReference type="PROSITE" id="PS50113"/>
    </source>
</evidence>
<keyword evidence="9" id="KW-0547">Nucleotide-binding</keyword>
<evidence type="ECO:0000256" key="5">
    <source>
        <dbReference type="ARBA" id="ARBA00022519"/>
    </source>
</evidence>
<dbReference type="Pfam" id="PF00072">
    <property type="entry name" value="Response_reg"/>
    <property type="match status" value="1"/>
</dbReference>
<protein>
    <recommendedName>
        <fullName evidence="3">histidine kinase</fullName>
        <ecNumber evidence="3">2.7.13.3</ecNumber>
    </recommendedName>
</protein>
<dbReference type="PANTHER" id="PTHR43047">
    <property type="entry name" value="TWO-COMPONENT HISTIDINE PROTEIN KINASE"/>
    <property type="match status" value="1"/>
</dbReference>
<evidence type="ECO:0000256" key="8">
    <source>
        <dbReference type="ARBA" id="ARBA00022692"/>
    </source>
</evidence>
<evidence type="ECO:0000259" key="19">
    <source>
        <dbReference type="PROSITE" id="PS50109"/>
    </source>
</evidence>
<dbReference type="InterPro" id="IPR035965">
    <property type="entry name" value="PAS-like_dom_sf"/>
</dbReference>
<dbReference type="GO" id="GO:0005886">
    <property type="term" value="C:plasma membrane"/>
    <property type="evidence" value="ECO:0007669"/>
    <property type="project" value="UniProtKB-SubCell"/>
</dbReference>
<dbReference type="GO" id="GO:0000155">
    <property type="term" value="F:phosphorelay sensor kinase activity"/>
    <property type="evidence" value="ECO:0007669"/>
    <property type="project" value="UniProtKB-ARBA"/>
</dbReference>
<evidence type="ECO:0000256" key="16">
    <source>
        <dbReference type="PROSITE-ProRule" id="PRU00169"/>
    </source>
</evidence>
<dbReference type="InterPro" id="IPR001610">
    <property type="entry name" value="PAC"/>
</dbReference>
<dbReference type="InterPro" id="IPR000014">
    <property type="entry name" value="PAS"/>
</dbReference>
<dbReference type="SUPFAM" id="SSF47384">
    <property type="entry name" value="Homodimeric domain of signal transducing histidine kinase"/>
    <property type="match status" value="1"/>
</dbReference>
<dbReference type="InterPro" id="IPR001789">
    <property type="entry name" value="Sig_transdc_resp-reg_receiver"/>
</dbReference>
<keyword evidence="4" id="KW-1003">Cell membrane</keyword>
<proteinExistence type="predicted"/>
<keyword evidence="13" id="KW-0902">Two-component regulatory system</keyword>
<evidence type="ECO:0000256" key="1">
    <source>
        <dbReference type="ARBA" id="ARBA00000085"/>
    </source>
</evidence>
<evidence type="ECO:0000259" key="20">
    <source>
        <dbReference type="PROSITE" id="PS50110"/>
    </source>
</evidence>
<reference evidence="24 25" key="1">
    <citation type="submission" date="2023-02" db="EMBL/GenBank/DDBJ databases">
        <title>Population genomics of bacteria associated with diatom.</title>
        <authorList>
            <person name="Xie J."/>
            <person name="Wang H."/>
        </authorList>
    </citation>
    <scope>NUCLEOTIDE SEQUENCE [LARGE SCALE GENOMIC DNA]</scope>
    <source>
        <strain evidence="24 25">PT47_8</strain>
    </source>
</reference>
<evidence type="ECO:0000256" key="15">
    <source>
        <dbReference type="PROSITE-ProRule" id="PRU00110"/>
    </source>
</evidence>
<feature type="modified residue" description="Phosphohistidine" evidence="15">
    <location>
        <position position="780"/>
    </location>
</feature>
<feature type="transmembrane region" description="Helical" evidence="18">
    <location>
        <begin position="180"/>
        <end position="203"/>
    </location>
</feature>
<dbReference type="Gene3D" id="3.40.50.2300">
    <property type="match status" value="1"/>
</dbReference>
<dbReference type="Pfam" id="PF13426">
    <property type="entry name" value="PAS_9"/>
    <property type="match status" value="1"/>
</dbReference>
<comment type="caution">
    <text evidence="24">The sequence shown here is derived from an EMBL/GenBank/DDBJ whole genome shotgun (WGS) entry which is preliminary data.</text>
</comment>
<feature type="domain" description="Response regulatory" evidence="20">
    <location>
        <begin position="604"/>
        <end position="720"/>
    </location>
</feature>
<dbReference type="SUPFAM" id="SSF52172">
    <property type="entry name" value="CheY-like"/>
    <property type="match status" value="1"/>
</dbReference>
<dbReference type="EC" id="2.7.13.3" evidence="3"/>
<dbReference type="NCBIfam" id="TIGR00229">
    <property type="entry name" value="sensory_box"/>
    <property type="match status" value="1"/>
</dbReference>
<evidence type="ECO:0000256" key="11">
    <source>
        <dbReference type="ARBA" id="ARBA00022840"/>
    </source>
</evidence>
<feature type="modified residue" description="4-aspartylphosphate" evidence="16">
    <location>
        <position position="653"/>
    </location>
</feature>
<dbReference type="SMART" id="SM00448">
    <property type="entry name" value="REC"/>
    <property type="match status" value="1"/>
</dbReference>
<keyword evidence="14 18" id="KW-0472">Membrane</keyword>
<dbReference type="InterPro" id="IPR003661">
    <property type="entry name" value="HisK_dim/P_dom"/>
</dbReference>
<evidence type="ECO:0000256" key="14">
    <source>
        <dbReference type="ARBA" id="ARBA00023136"/>
    </source>
</evidence>
<dbReference type="EMBL" id="JARCJK010000001">
    <property type="protein sequence ID" value="MDE4164370.1"/>
    <property type="molecule type" value="Genomic_DNA"/>
</dbReference>
<dbReference type="CDD" id="cd00082">
    <property type="entry name" value="HisKA"/>
    <property type="match status" value="1"/>
</dbReference>
<feature type="domain" description="PAC" evidence="22">
    <location>
        <begin position="298"/>
        <end position="348"/>
    </location>
</feature>
<evidence type="ECO:0000256" key="3">
    <source>
        <dbReference type="ARBA" id="ARBA00012438"/>
    </source>
</evidence>
<dbReference type="PROSITE" id="PS50112">
    <property type="entry name" value="PAS"/>
    <property type="match status" value="1"/>
</dbReference>
<evidence type="ECO:0000256" key="7">
    <source>
        <dbReference type="ARBA" id="ARBA00022679"/>
    </source>
</evidence>
<dbReference type="InterPro" id="IPR004358">
    <property type="entry name" value="Sig_transdc_His_kin-like_C"/>
</dbReference>
<dbReference type="InterPro" id="IPR000700">
    <property type="entry name" value="PAS-assoc_C"/>
</dbReference>
<keyword evidence="5" id="KW-0997">Cell inner membrane</keyword>
<dbReference type="InterPro" id="IPR003594">
    <property type="entry name" value="HATPase_dom"/>
</dbReference>
<dbReference type="SUPFAM" id="SSF55874">
    <property type="entry name" value="ATPase domain of HSP90 chaperone/DNA topoisomerase II/histidine kinase"/>
    <property type="match status" value="1"/>
</dbReference>
<evidence type="ECO:0000256" key="13">
    <source>
        <dbReference type="ARBA" id="ARBA00023012"/>
    </source>
</evidence>
<comment type="catalytic activity">
    <reaction evidence="1">
        <text>ATP + protein L-histidine = ADP + protein N-phospho-L-histidine.</text>
        <dbReference type="EC" id="2.7.13.3"/>
    </reaction>
</comment>
<dbReference type="PROSITE" id="PS50110">
    <property type="entry name" value="RESPONSE_REGULATORY"/>
    <property type="match status" value="1"/>
</dbReference>
<dbReference type="InterPro" id="IPR036097">
    <property type="entry name" value="HisK_dim/P_sf"/>
</dbReference>
<feature type="domain" description="HPt" evidence="23">
    <location>
        <begin position="739"/>
        <end position="832"/>
    </location>
</feature>
<evidence type="ECO:0000256" key="9">
    <source>
        <dbReference type="ARBA" id="ARBA00022741"/>
    </source>
</evidence>
<dbReference type="Pfam" id="PF02518">
    <property type="entry name" value="HATPase_c"/>
    <property type="match status" value="1"/>
</dbReference>
<evidence type="ECO:0000313" key="24">
    <source>
        <dbReference type="EMBL" id="MDE4164370.1"/>
    </source>
</evidence>
<dbReference type="GO" id="GO:0005524">
    <property type="term" value="F:ATP binding"/>
    <property type="evidence" value="ECO:0007669"/>
    <property type="project" value="UniProtKB-KW"/>
</dbReference>
<dbReference type="FunFam" id="3.30.565.10:FF:000023">
    <property type="entry name" value="PAS domain-containing sensor histidine kinase"/>
    <property type="match status" value="1"/>
</dbReference>
<dbReference type="Pfam" id="PF00512">
    <property type="entry name" value="HisKA"/>
    <property type="match status" value="1"/>
</dbReference>
<dbReference type="SUPFAM" id="SSF47226">
    <property type="entry name" value="Histidine-containing phosphotransfer domain, HPT domain"/>
    <property type="match status" value="1"/>
</dbReference>
<evidence type="ECO:0000256" key="2">
    <source>
        <dbReference type="ARBA" id="ARBA00004429"/>
    </source>
</evidence>
<dbReference type="SMART" id="SM00086">
    <property type="entry name" value="PAC"/>
    <property type="match status" value="1"/>
</dbReference>
<keyword evidence="17" id="KW-0175">Coiled coil</keyword>
<evidence type="ECO:0000259" key="23">
    <source>
        <dbReference type="PROSITE" id="PS50894"/>
    </source>
</evidence>